<reference evidence="1" key="4">
    <citation type="submission" date="2025-09" db="UniProtKB">
        <authorList>
            <consortium name="Ensembl"/>
        </authorList>
    </citation>
    <scope>IDENTIFICATION</scope>
    <source>
        <strain evidence="1">17573</strain>
    </source>
</reference>
<evidence type="ECO:0000313" key="2">
    <source>
        <dbReference type="Proteomes" id="UP000006718"/>
    </source>
</evidence>
<name>A0A5F8A4R9_MACMU</name>
<evidence type="ECO:0000313" key="1">
    <source>
        <dbReference type="Ensembl" id="ENSMMUP00000072361.1"/>
    </source>
</evidence>
<dbReference type="PANTHER" id="PTHR46254:SF7">
    <property type="entry name" value="PI4-KINASE N-TERMINAL DOMAIN-CONTAINING PROTEIN"/>
    <property type="match status" value="1"/>
</dbReference>
<accession>A0A5F8A4R9</accession>
<proteinExistence type="predicted"/>
<organism evidence="1 2">
    <name type="scientific">Macaca mulatta</name>
    <name type="common">Rhesus macaque</name>
    <dbReference type="NCBI Taxonomy" id="9544"/>
    <lineage>
        <taxon>Eukaryota</taxon>
        <taxon>Metazoa</taxon>
        <taxon>Chordata</taxon>
        <taxon>Craniata</taxon>
        <taxon>Vertebrata</taxon>
        <taxon>Euteleostomi</taxon>
        <taxon>Mammalia</taxon>
        <taxon>Eutheria</taxon>
        <taxon>Euarchontoglires</taxon>
        <taxon>Primates</taxon>
        <taxon>Haplorrhini</taxon>
        <taxon>Catarrhini</taxon>
        <taxon>Cercopithecidae</taxon>
        <taxon>Cercopithecinae</taxon>
        <taxon>Macaca</taxon>
    </lineage>
</organism>
<keyword evidence="2" id="KW-1185">Reference proteome</keyword>
<dbReference type="GeneTree" id="ENSGT00940000165497"/>
<protein>
    <submittedName>
        <fullName evidence="1">Uncharacterized protein</fullName>
    </submittedName>
</protein>
<dbReference type="VEuPathDB" id="HostDB:ENSMMUG00000050905"/>
<dbReference type="Proteomes" id="UP000006718">
    <property type="component" value="Chromosome 10"/>
</dbReference>
<dbReference type="AlphaFoldDB" id="A0A5F8A4R9"/>
<reference evidence="1" key="3">
    <citation type="submission" date="2025-08" db="UniProtKB">
        <authorList>
            <consortium name="Ensembl"/>
        </authorList>
    </citation>
    <scope>IDENTIFICATION</scope>
    <source>
        <strain evidence="1">17573</strain>
    </source>
</reference>
<reference evidence="2" key="1">
    <citation type="journal article" date="2007" name="Science">
        <title>Evolutionary and biomedical insights from the rhesus macaque genome.</title>
        <authorList>
            <person name="Gibbs R.A."/>
            <person name="Rogers J."/>
            <person name="Katze M.G."/>
            <person name="Bumgarner R."/>
            <person name="Weinstock G.M."/>
            <person name="Mardis E.R."/>
            <person name="Remington K.A."/>
            <person name="Strausberg R.L."/>
            <person name="Venter J.C."/>
            <person name="Wilson R.K."/>
            <person name="Batzer M.A."/>
            <person name="Bustamante C.D."/>
            <person name="Eichler E.E."/>
            <person name="Hahn M.W."/>
            <person name="Hardison R.C."/>
            <person name="Makova K.D."/>
            <person name="Miller W."/>
            <person name="Milosavljevic A."/>
            <person name="Palermo R.E."/>
            <person name="Siepel A."/>
            <person name="Sikela J.M."/>
            <person name="Attaway T."/>
            <person name="Bell S."/>
            <person name="Bernard K.E."/>
            <person name="Buhay C.J."/>
            <person name="Chandrabose M.N."/>
            <person name="Dao M."/>
            <person name="Davis C."/>
            <person name="Delehaunty K.D."/>
            <person name="Ding Y."/>
            <person name="Dinh H.H."/>
            <person name="Dugan-Rocha S."/>
            <person name="Fulton L.A."/>
            <person name="Gabisi R.A."/>
            <person name="Garner T.T."/>
            <person name="Godfrey J."/>
            <person name="Hawes A.C."/>
            <person name="Hernandez J."/>
            <person name="Hines S."/>
            <person name="Holder M."/>
            <person name="Hume J."/>
            <person name="Jhangiani S.N."/>
            <person name="Joshi V."/>
            <person name="Khan Z.M."/>
            <person name="Kirkness E.F."/>
            <person name="Cree A."/>
            <person name="Fowler R.G."/>
            <person name="Lee S."/>
            <person name="Lewis L.R."/>
            <person name="Li Z."/>
            <person name="Liu Y.-S."/>
            <person name="Moore S.M."/>
            <person name="Muzny D."/>
            <person name="Nazareth L.V."/>
            <person name="Ngo D.N."/>
            <person name="Okwuonu G.O."/>
            <person name="Pai G."/>
            <person name="Parker D."/>
            <person name="Paul H.A."/>
            <person name="Pfannkoch C."/>
            <person name="Pohl C.S."/>
            <person name="Rogers Y.-H.C."/>
            <person name="Ruiz S.J."/>
            <person name="Sabo A."/>
            <person name="Santibanez J."/>
            <person name="Schneider B.W."/>
            <person name="Smith S.M."/>
            <person name="Sodergren E."/>
            <person name="Svatek A.F."/>
            <person name="Utterback T.R."/>
            <person name="Vattathil S."/>
            <person name="Warren W."/>
            <person name="White C.S."/>
            <person name="Chinwalla A.T."/>
            <person name="Feng Y."/>
            <person name="Halpern A.L."/>
            <person name="Hillier L.W."/>
            <person name="Huang X."/>
            <person name="Minx P."/>
            <person name="Nelson J.O."/>
            <person name="Pepin K.H."/>
            <person name="Qin X."/>
            <person name="Sutton G.G."/>
            <person name="Venter E."/>
            <person name="Walenz B.P."/>
            <person name="Wallis J.W."/>
            <person name="Worley K.C."/>
            <person name="Yang S.-P."/>
            <person name="Jones S.M."/>
            <person name="Marra M.A."/>
            <person name="Rocchi M."/>
            <person name="Schein J.E."/>
            <person name="Baertsch R."/>
            <person name="Clarke L."/>
            <person name="Csuros M."/>
            <person name="Glasscock J."/>
            <person name="Harris R.A."/>
            <person name="Havlak P."/>
            <person name="Jackson A.R."/>
            <person name="Jiang H."/>
            <person name="Liu Y."/>
            <person name="Messina D.N."/>
            <person name="Shen Y."/>
            <person name="Song H.X.-Z."/>
            <person name="Wylie T."/>
            <person name="Zhang L."/>
            <person name="Birney E."/>
            <person name="Han K."/>
            <person name="Konkel M.K."/>
            <person name="Lee J."/>
            <person name="Smit A.F.A."/>
            <person name="Ullmer B."/>
            <person name="Wang H."/>
            <person name="Xing J."/>
            <person name="Burhans R."/>
            <person name="Cheng Z."/>
            <person name="Karro J.E."/>
            <person name="Ma J."/>
            <person name="Raney B."/>
            <person name="She X."/>
            <person name="Cox M.J."/>
            <person name="Demuth J.P."/>
            <person name="Dumas L.J."/>
            <person name="Han S.-G."/>
            <person name="Hopkins J."/>
            <person name="Karimpour-Fard A."/>
            <person name="Kim Y.H."/>
            <person name="Pollack J.R."/>
            <person name="Vinar T."/>
            <person name="Addo-Quaye C."/>
            <person name="Degenhardt J."/>
            <person name="Denby A."/>
            <person name="Hubisz M.J."/>
            <person name="Indap A."/>
            <person name="Kosiol C."/>
            <person name="Lahn B.T."/>
            <person name="Lawson H.A."/>
            <person name="Marklein A."/>
            <person name="Nielsen R."/>
            <person name="Vallender E.J."/>
            <person name="Clark A.G."/>
            <person name="Ferguson B."/>
            <person name="Hernandez R.D."/>
            <person name="Hirani K."/>
            <person name="Kehrer-Sawatzki H."/>
            <person name="Kolb J."/>
            <person name="Patil S."/>
            <person name="Pu L.-L."/>
            <person name="Ren Y."/>
            <person name="Smith D.G."/>
            <person name="Wheeler D.A."/>
            <person name="Schenck I."/>
            <person name="Ball E.V."/>
            <person name="Chen R."/>
            <person name="Cooper D.N."/>
            <person name="Giardine B."/>
            <person name="Hsu F."/>
            <person name="Kent W.J."/>
            <person name="Lesk A."/>
            <person name="Nelson D.L."/>
            <person name="O'brien W.E."/>
            <person name="Pruefer K."/>
            <person name="Stenson P.D."/>
            <person name="Wallace J.C."/>
            <person name="Ke H."/>
            <person name="Liu X.-M."/>
            <person name="Wang P."/>
            <person name="Xiang A.P."/>
            <person name="Yang F."/>
            <person name="Barber G.P."/>
            <person name="Haussler D."/>
            <person name="Karolchik D."/>
            <person name="Kern A.D."/>
            <person name="Kuhn R.M."/>
            <person name="Smith K.E."/>
            <person name="Zwieg A.S."/>
        </authorList>
    </citation>
    <scope>NUCLEOTIDE SEQUENCE [LARGE SCALE GENOMIC DNA]</scope>
    <source>
        <strain evidence="2">17573</strain>
    </source>
</reference>
<dbReference type="Bgee" id="ENSMMUG00000050905">
    <property type="expression patterns" value="Expressed in adipose tissue and 6 other cell types or tissues"/>
</dbReference>
<dbReference type="PANTHER" id="PTHR46254">
    <property type="entry name" value="PROTEIN GVQW1-RELATED"/>
    <property type="match status" value="1"/>
</dbReference>
<sequence length="115" mass="13164">SACLGLPKCWDYRHEPLHLANNNYFLNITIIFSHLNFINSLISVKQSVFKFSVISLSLFFETESRSAAQAGVQWPDLGSLQAPHPRFTPFSCLSLPSSWDYRRPPPRPASFLYFL</sequence>
<dbReference type="Ensembl" id="ENSMMUT00000094517.1">
    <property type="protein sequence ID" value="ENSMMUP00000072361.1"/>
    <property type="gene ID" value="ENSMMUG00000050905.1"/>
</dbReference>
<dbReference type="InParanoid" id="A0A5F8A4R9"/>
<reference evidence="1" key="2">
    <citation type="submission" date="2019-01" db="EMBL/GenBank/DDBJ databases">
        <authorList>
            <person name="Graves T."/>
            <person name="Eichler E.E."/>
            <person name="Wilson R.K."/>
        </authorList>
    </citation>
    <scope>NUCLEOTIDE SEQUENCE [LARGE SCALE GENOMIC DNA]</scope>
    <source>
        <strain evidence="1">17573</strain>
    </source>
</reference>